<keyword evidence="2" id="KW-1185">Reference proteome</keyword>
<name>A0A1Y2HK25_9FUNG</name>
<reference evidence="1 2" key="1">
    <citation type="submission" date="2016-07" db="EMBL/GenBank/DDBJ databases">
        <title>Pervasive Adenine N6-methylation of Active Genes in Fungi.</title>
        <authorList>
            <consortium name="DOE Joint Genome Institute"/>
            <person name="Mondo S.J."/>
            <person name="Dannebaum R.O."/>
            <person name="Kuo R.C."/>
            <person name="Labutti K."/>
            <person name="Haridas S."/>
            <person name="Kuo A."/>
            <person name="Salamov A."/>
            <person name="Ahrendt S.R."/>
            <person name="Lipzen A."/>
            <person name="Sullivan W."/>
            <person name="Andreopoulos W.B."/>
            <person name="Clum A."/>
            <person name="Lindquist E."/>
            <person name="Daum C."/>
            <person name="Ramamoorthy G.K."/>
            <person name="Gryganskyi A."/>
            <person name="Culley D."/>
            <person name="Magnuson J.K."/>
            <person name="James T.Y."/>
            <person name="O'Malley M.A."/>
            <person name="Stajich J.E."/>
            <person name="Spatafora J.W."/>
            <person name="Visel A."/>
            <person name="Grigoriev I.V."/>
        </authorList>
    </citation>
    <scope>NUCLEOTIDE SEQUENCE [LARGE SCALE GENOMIC DNA]</scope>
    <source>
        <strain evidence="1 2">PL171</strain>
    </source>
</reference>
<gene>
    <name evidence="1" type="ORF">BCR44DRAFT_1436776</name>
</gene>
<comment type="caution">
    <text evidence="1">The sequence shown here is derived from an EMBL/GenBank/DDBJ whole genome shotgun (WGS) entry which is preliminary data.</text>
</comment>
<dbReference type="AlphaFoldDB" id="A0A1Y2HK25"/>
<evidence type="ECO:0000313" key="2">
    <source>
        <dbReference type="Proteomes" id="UP000193411"/>
    </source>
</evidence>
<sequence length="152" mass="15618">MVRTPMRPSPAMLMIAPGPTTSNCGLAPSLACAGETTAGVNDDEDVAEVELVEMVYTLNVPSAVRQHTSRVGAPGSAGASTSEYAMSGMRTTMMDEAAVTWCPEDAAPVAESALGVDRLSLTGSRATLITYMTLVLASACASPDMADCCCCC</sequence>
<protein>
    <submittedName>
        <fullName evidence="1">Uncharacterized protein</fullName>
    </submittedName>
</protein>
<accession>A0A1Y2HK25</accession>
<dbReference type="Proteomes" id="UP000193411">
    <property type="component" value="Unassembled WGS sequence"/>
</dbReference>
<organism evidence="1 2">
    <name type="scientific">Catenaria anguillulae PL171</name>
    <dbReference type="NCBI Taxonomy" id="765915"/>
    <lineage>
        <taxon>Eukaryota</taxon>
        <taxon>Fungi</taxon>
        <taxon>Fungi incertae sedis</taxon>
        <taxon>Blastocladiomycota</taxon>
        <taxon>Blastocladiomycetes</taxon>
        <taxon>Blastocladiales</taxon>
        <taxon>Catenariaceae</taxon>
        <taxon>Catenaria</taxon>
    </lineage>
</organism>
<evidence type="ECO:0000313" key="1">
    <source>
        <dbReference type="EMBL" id="ORZ34201.1"/>
    </source>
</evidence>
<dbReference type="EMBL" id="MCFL01000030">
    <property type="protein sequence ID" value="ORZ34201.1"/>
    <property type="molecule type" value="Genomic_DNA"/>
</dbReference>
<proteinExistence type="predicted"/>